<protein>
    <recommendedName>
        <fullName evidence="6">PHD-type domain-containing protein</fullName>
    </recommendedName>
</protein>
<evidence type="ECO:0000256" key="4">
    <source>
        <dbReference type="PROSITE-ProRule" id="PRU00146"/>
    </source>
</evidence>
<reference evidence="8 9" key="2">
    <citation type="journal article" date="2007" name="Genome Biol.">
        <title>Assembly of the Candida albicans genome into sixteen supercontigs aligned on the eight chromosomes.</title>
        <authorList>
            <person name="van het Hoog M."/>
            <person name="Rast T.J."/>
            <person name="Martchenko M."/>
            <person name="Grindle S."/>
            <person name="Dignard D."/>
            <person name="Hogues H."/>
            <person name="Cuomo C."/>
            <person name="Berriman M."/>
            <person name="Scherer S."/>
            <person name="Magee B.B."/>
            <person name="Whiteway M."/>
            <person name="Chibana H."/>
            <person name="Nantel A."/>
            <person name="Magee P.T."/>
        </authorList>
    </citation>
    <scope>GENOME REANNOTATION</scope>
    <source>
        <strain evidence="9">SC5314 / ATCC MYA-2876</strain>
    </source>
</reference>
<dbReference type="InterPro" id="IPR013083">
    <property type="entry name" value="Znf_RING/FYVE/PHD"/>
</dbReference>
<evidence type="ECO:0000256" key="2">
    <source>
        <dbReference type="ARBA" id="ARBA00022771"/>
    </source>
</evidence>
<feature type="domain" description="PHD-type" evidence="6">
    <location>
        <begin position="270"/>
        <end position="317"/>
    </location>
</feature>
<dbReference type="GeneID" id="3637022"/>
<dbReference type="InterPro" id="IPR001965">
    <property type="entry name" value="Znf_PHD"/>
</dbReference>
<gene>
    <name evidence="8" type="ordered locus">CAALFM_C702110WA</name>
    <name evidence="7" type="ordered locus">orf19.13859</name>
</gene>
<dbReference type="CDD" id="cd15535">
    <property type="entry name" value="PHD1_Rco1"/>
    <property type="match status" value="1"/>
</dbReference>
<dbReference type="Proteomes" id="UP000000559">
    <property type="component" value="Chromosome 7"/>
</dbReference>
<evidence type="ECO:0000259" key="6">
    <source>
        <dbReference type="PROSITE" id="PS50016"/>
    </source>
</evidence>
<reference evidence="8 9" key="1">
    <citation type="journal article" date="2004" name="Proc. Natl. Acad. Sci. U.S.A.">
        <title>The diploid genome sequence of Candida albicans.</title>
        <authorList>
            <person name="Jones T."/>
            <person name="Federspiel N.A."/>
            <person name="Chibana H."/>
            <person name="Dungan J."/>
            <person name="Kalman S."/>
            <person name="Magee B.B."/>
            <person name="Newport G."/>
            <person name="Thorstenson Y.R."/>
            <person name="Agabian N."/>
            <person name="Magee P.T."/>
            <person name="Davis R.W."/>
            <person name="Scherer S."/>
        </authorList>
    </citation>
    <scope>NUCLEOTIDE SEQUENCE [LARGE SCALE GENOMIC DNA]</scope>
    <source>
        <strain evidence="9">SC5314 / ATCC MYA-2876</strain>
    </source>
</reference>
<feature type="region of interest" description="Disordered" evidence="5">
    <location>
        <begin position="1"/>
        <end position="264"/>
    </location>
</feature>
<keyword evidence="1" id="KW-0479">Metal-binding</keyword>
<dbReference type="eggNOG" id="KOG4299">
    <property type="taxonomic scope" value="Eukaryota"/>
</dbReference>
<dbReference type="OrthoDB" id="5876363at2759"/>
<dbReference type="PANTHER" id="PTHR47636">
    <property type="entry name" value="TRANSCRIPTIONAL REGULATORY PROTEIN RCO1"/>
    <property type="match status" value="1"/>
</dbReference>
<dbReference type="InParanoid" id="A0A1D8PR21"/>
<feature type="compositionally biased region" description="Polar residues" evidence="5">
    <location>
        <begin position="79"/>
        <end position="89"/>
    </location>
</feature>
<dbReference type="Gene3D" id="3.30.40.10">
    <property type="entry name" value="Zinc/RING finger domain, C3HC4 (zinc finger)"/>
    <property type="match status" value="2"/>
</dbReference>
<dbReference type="GO" id="GO:0006357">
    <property type="term" value="P:regulation of transcription by RNA polymerase II"/>
    <property type="evidence" value="ECO:0000318"/>
    <property type="project" value="GO_Central"/>
</dbReference>
<accession>A0A1D8PR21</accession>
<dbReference type="GO" id="GO:0032221">
    <property type="term" value="C:Rpd3S complex"/>
    <property type="evidence" value="ECO:0000318"/>
    <property type="project" value="GO_Central"/>
</dbReference>
<name>A0A1D8PR21_CANAL</name>
<dbReference type="PROSITE" id="PS01359">
    <property type="entry name" value="ZF_PHD_1"/>
    <property type="match status" value="1"/>
</dbReference>
<dbReference type="VEuPathDB" id="FungiDB:C7_02110W_A"/>
<dbReference type="EMBL" id="CP017629">
    <property type="protein sequence ID" value="AOW30574.1"/>
    <property type="molecule type" value="Genomic_DNA"/>
</dbReference>
<reference evidence="8 9" key="3">
    <citation type="journal article" date="2013" name="Genome Biol.">
        <title>Assembly of a phased diploid Candida albicans genome facilitates allele-specific measurements and provides a simple model for repeat and indel structure.</title>
        <authorList>
            <person name="Muzzey D."/>
            <person name="Schwartz K."/>
            <person name="Weissman J.S."/>
            <person name="Sherlock G."/>
        </authorList>
    </citation>
    <scope>NUCLEOTIDE SEQUENCE [LARGE SCALE GENOMIC DNA]</scope>
    <source>
        <strain evidence="9">SC5314 / ATCC MYA-2876</strain>
    </source>
</reference>
<dbReference type="Pfam" id="PF00628">
    <property type="entry name" value="PHD"/>
    <property type="match status" value="2"/>
</dbReference>
<dbReference type="FunFam" id="3.30.40.10:FF:000747">
    <property type="entry name" value="Histone deacetylase complex subunit, putative"/>
    <property type="match status" value="1"/>
</dbReference>
<feature type="compositionally biased region" description="Basic and acidic residues" evidence="5">
    <location>
        <begin position="147"/>
        <end position="157"/>
    </location>
</feature>
<dbReference type="AlphaFoldDB" id="A0A1D8PR21"/>
<dbReference type="FunCoup" id="A0A1D8PR21">
    <property type="interactions" value="249"/>
</dbReference>
<keyword evidence="9" id="KW-1185">Reference proteome</keyword>
<evidence type="ECO:0000313" key="8">
    <source>
        <dbReference type="EMBL" id="AOW30574.1"/>
    </source>
</evidence>
<dbReference type="FunFam" id="3.30.40.10:FF:000600">
    <property type="entry name" value="Phd zn-finger protein"/>
    <property type="match status" value="1"/>
</dbReference>
<proteinExistence type="predicted"/>
<dbReference type="InterPro" id="IPR011011">
    <property type="entry name" value="Znf_FYVE_PHD"/>
</dbReference>
<keyword evidence="3" id="KW-0862">Zinc</keyword>
<dbReference type="InterPro" id="IPR052819">
    <property type="entry name" value="Chromatin_regulatory_protein"/>
</dbReference>
<dbReference type="PANTHER" id="PTHR47636:SF1">
    <property type="entry name" value="TRANSCRIPTIONAL REGULATORY PROTEIN RCO1"/>
    <property type="match status" value="1"/>
</dbReference>
<dbReference type="SMART" id="SM00249">
    <property type="entry name" value="PHD"/>
    <property type="match status" value="2"/>
</dbReference>
<dbReference type="InterPro" id="IPR019786">
    <property type="entry name" value="Zinc_finger_PHD-type_CS"/>
</dbReference>
<evidence type="ECO:0000256" key="5">
    <source>
        <dbReference type="SAM" id="MobiDB-lite"/>
    </source>
</evidence>
<dbReference type="CGD" id="CAL0000176784">
    <property type="gene designation" value="orf19.13859"/>
</dbReference>
<evidence type="ECO:0000256" key="3">
    <source>
        <dbReference type="ARBA" id="ARBA00022833"/>
    </source>
</evidence>
<evidence type="ECO:0000256" key="1">
    <source>
        <dbReference type="ARBA" id="ARBA00022723"/>
    </source>
</evidence>
<dbReference type="InterPro" id="IPR019787">
    <property type="entry name" value="Znf_PHD-finger"/>
</dbReference>
<dbReference type="GO" id="GO:0008270">
    <property type="term" value="F:zinc ion binding"/>
    <property type="evidence" value="ECO:0007669"/>
    <property type="project" value="UniProtKB-KW"/>
</dbReference>
<dbReference type="RefSeq" id="XP_721344.2">
    <property type="nucleotide sequence ID" value="XM_716251.2"/>
</dbReference>
<keyword evidence="2 4" id="KW-0863">Zinc-finger</keyword>
<feature type="compositionally biased region" description="Polar residues" evidence="5">
    <location>
        <begin position="201"/>
        <end position="210"/>
    </location>
</feature>
<organism evidence="8 9">
    <name type="scientific">Candida albicans (strain SC5314 / ATCC MYA-2876)</name>
    <name type="common">Yeast</name>
    <dbReference type="NCBI Taxonomy" id="237561"/>
    <lineage>
        <taxon>Eukaryota</taxon>
        <taxon>Fungi</taxon>
        <taxon>Dikarya</taxon>
        <taxon>Ascomycota</taxon>
        <taxon>Saccharomycotina</taxon>
        <taxon>Pichiomycetes</taxon>
        <taxon>Debaryomycetaceae</taxon>
        <taxon>Candida/Lodderomyces clade</taxon>
        <taxon>Candida</taxon>
    </lineage>
</organism>
<dbReference type="PROSITE" id="PS50016">
    <property type="entry name" value="ZF_PHD_2"/>
    <property type="match status" value="1"/>
</dbReference>
<dbReference type="KEGG" id="cal:CAALFM_C702110WA"/>
<feature type="compositionally biased region" description="Gly residues" evidence="5">
    <location>
        <begin position="23"/>
        <end position="32"/>
    </location>
</feature>
<dbReference type="CDD" id="cd15534">
    <property type="entry name" value="PHD2_PHF12_Rco1"/>
    <property type="match status" value="1"/>
</dbReference>
<dbReference type="SUPFAM" id="SSF57903">
    <property type="entry name" value="FYVE/PHD zinc finger"/>
    <property type="match status" value="2"/>
</dbReference>
<evidence type="ECO:0000313" key="7">
    <source>
        <dbReference type="CGD" id="CAL0000176784"/>
    </source>
</evidence>
<dbReference type="STRING" id="237561.A0A1D8PR21"/>
<evidence type="ECO:0000313" key="9">
    <source>
        <dbReference type="Proteomes" id="UP000000559"/>
    </source>
</evidence>
<sequence>MGSRVGNRGSIKLSLSTRNMSNGGAGNNGGRSGDNQNKQSTGDEVKSKRKSARIAQLEAESIPKLSASPEIKEGRKSSKPGSVSGNGNTVFVEPELAAPTPSYTGLPLEEFPSNKIKKESLWPAKYRRTKSSDSSRESTATPGDEIDTNKVEADYQHNLKTSLSEDLAKESELRQSLLNEKTSSKPKRTTRLKLTLRTPTQETGKQQQQKRSLDGSANAKQRPLKKIKVTSPTKSPRTKLFDAKTSNGSIVKQEKDKHHEEEEEEVKENDDFCFACGMPGIFICCEKCPKSFHFTCCDPPIEEAPEDEWYCRECYTKVHPESIQDWRDMGVFGQLLNQLETRNPKVFQLPLELREKTFVGVTTESNGDYVDDSVKDDIPPAKLNGSQIPGCNRDVTLEIDDLYNENGDPYLCHKCGGSGLNRRTLIHCDYCPLVYHIDCLDPPLFGPKTIGDKWRCPNHIEDLFPKGLPKLRQFKETRVIENSLHSNFMKMAGLSNIFIKYDDENYINDTDKSVAFDDYKQYKSTTLEKKVLENWGEDMEAIHPDYKVPGFFRAVATDRGVSASSTKIIALPSALSNKSIIYRIPEKSIVMDFVGKIAKDKVLNEISQYDIQQRLEEDPDALEAVESLNEIKERQKALNLDALLQVIGEESKPTENETLNDNEIQELLKIKQLMKAKGQQALLEFLSS</sequence>